<dbReference type="Gene3D" id="2.60.120.330">
    <property type="entry name" value="B-lactam Antibiotic, Isopenicillin N Synthase, Chain"/>
    <property type="match status" value="1"/>
</dbReference>
<proteinExistence type="inferred from homology"/>
<evidence type="ECO:0000313" key="6">
    <source>
        <dbReference type="Proteomes" id="UP000319897"/>
    </source>
</evidence>
<dbReference type="Proteomes" id="UP000319897">
    <property type="component" value="Unassembled WGS sequence"/>
</dbReference>
<comment type="similarity">
    <text evidence="1">Belongs to the aspartyl/asparaginyl beta-hydroxylase family.</text>
</comment>
<dbReference type="InterPro" id="IPR027443">
    <property type="entry name" value="IPNS-like_sf"/>
</dbReference>
<keyword evidence="6" id="KW-1185">Reference proteome</keyword>
<dbReference type="PANTHER" id="PTHR46332">
    <property type="entry name" value="ASPARTATE BETA-HYDROXYLASE DOMAIN-CONTAINING PROTEIN 2"/>
    <property type="match status" value="1"/>
</dbReference>
<protein>
    <submittedName>
        <fullName evidence="5">Aspartyl/asparaginyl beta-hydroxylase domain-containing protein</fullName>
    </submittedName>
</protein>
<dbReference type="EMBL" id="VFSU01000030">
    <property type="protein sequence ID" value="TPE59561.1"/>
    <property type="molecule type" value="Genomic_DNA"/>
</dbReference>
<reference evidence="5 6" key="1">
    <citation type="submission" date="2019-06" db="EMBL/GenBank/DDBJ databases">
        <authorList>
            <person name="Lee I."/>
            <person name="Jang G.I."/>
            <person name="Hwang C.Y."/>
        </authorList>
    </citation>
    <scope>NUCLEOTIDE SEQUENCE [LARGE SCALE GENOMIC DNA]</scope>
    <source>
        <strain evidence="5 6">PAMC 28131</strain>
    </source>
</reference>
<evidence type="ECO:0000313" key="5">
    <source>
        <dbReference type="EMBL" id="TPE59561.1"/>
    </source>
</evidence>
<dbReference type="PANTHER" id="PTHR46332:SF5">
    <property type="entry name" value="ASPARTATE BETA-HYDROXYLASE DOMAIN CONTAINING 2"/>
    <property type="match status" value="1"/>
</dbReference>
<organism evidence="5 6">
    <name type="scientific">Sandaracinobacter neustonicus</name>
    <dbReference type="NCBI Taxonomy" id="1715348"/>
    <lineage>
        <taxon>Bacteria</taxon>
        <taxon>Pseudomonadati</taxon>
        <taxon>Pseudomonadota</taxon>
        <taxon>Alphaproteobacteria</taxon>
        <taxon>Sphingomonadales</taxon>
        <taxon>Sphingosinicellaceae</taxon>
        <taxon>Sandaracinobacter</taxon>
    </lineage>
</organism>
<accession>A0A501XG10</accession>
<dbReference type="OrthoDB" id="21665at2"/>
<dbReference type="GO" id="GO:0016020">
    <property type="term" value="C:membrane"/>
    <property type="evidence" value="ECO:0007669"/>
    <property type="project" value="TreeGrafter"/>
</dbReference>
<comment type="caution">
    <text evidence="5">The sequence shown here is derived from an EMBL/GenBank/DDBJ whole genome shotgun (WGS) entry which is preliminary data.</text>
</comment>
<evidence type="ECO:0000256" key="2">
    <source>
        <dbReference type="ARBA" id="ARBA00022964"/>
    </source>
</evidence>
<dbReference type="AlphaFoldDB" id="A0A501XG10"/>
<evidence type="ECO:0000256" key="1">
    <source>
        <dbReference type="ARBA" id="ARBA00007730"/>
    </source>
</evidence>
<evidence type="ECO:0000256" key="3">
    <source>
        <dbReference type="ARBA" id="ARBA00023002"/>
    </source>
</evidence>
<dbReference type="RefSeq" id="WP_140929008.1">
    <property type="nucleotide sequence ID" value="NZ_VFSU01000030.1"/>
</dbReference>
<dbReference type="InterPro" id="IPR007803">
    <property type="entry name" value="Asp/Arg/Pro-Hydrxlase"/>
</dbReference>
<dbReference type="InterPro" id="IPR051821">
    <property type="entry name" value="Asp/Asn_beta-hydroxylase"/>
</dbReference>
<keyword evidence="2" id="KW-0223">Dioxygenase</keyword>
<dbReference type="SUPFAM" id="SSF51197">
    <property type="entry name" value="Clavaminate synthase-like"/>
    <property type="match status" value="1"/>
</dbReference>
<dbReference type="GO" id="GO:0051213">
    <property type="term" value="F:dioxygenase activity"/>
    <property type="evidence" value="ECO:0007669"/>
    <property type="project" value="UniProtKB-KW"/>
</dbReference>
<dbReference type="Pfam" id="PF05118">
    <property type="entry name" value="Asp_Arg_Hydrox"/>
    <property type="match status" value="1"/>
</dbReference>
<name>A0A501XG10_9SPHN</name>
<feature type="domain" description="Aspartyl/asparaginy/proline hydroxylase" evidence="4">
    <location>
        <begin position="191"/>
        <end position="346"/>
    </location>
</feature>
<sequence>MAQDPRLTQIRAAMQRRDFASARAILADWPEAPALLAAQVAQLSGDIAGEDAALNRALAENPRHVGALLAMGDVKSRAGDDRAATSYFRAALNQAMTTQQPPELTPFLQRAQQWLAQSSARFEAHLRDKMGSTAALPRLSHAIDLLTGKTQLFLQQPSMFYFPGLPQRAFYEREEFDWLAEVEAATPLMWAELKARLSDGSDFRPYVETRTDRPSPNNPLKDDPSWGAHYFWNNGEVVDAHAAAAPATMAALAKAPIPVIRGRSPMALWSLLKPGTHIQPHTGMLNTRLIVHIPLVTNPDCALRVGPETRQWEQGKALIFDDSFEHEAWNRGKETRVILLFEIWRPEINAGEREALTRLFEAIDELEPPAPGNGF</sequence>
<evidence type="ECO:0000259" key="4">
    <source>
        <dbReference type="Pfam" id="PF05118"/>
    </source>
</evidence>
<keyword evidence="3" id="KW-0560">Oxidoreductase</keyword>
<gene>
    <name evidence="5" type="ORF">FJQ54_13875</name>
</gene>